<organism evidence="1 2">
    <name type="scientific">Vitis vinifera</name>
    <name type="common">Grape</name>
    <dbReference type="NCBI Taxonomy" id="29760"/>
    <lineage>
        <taxon>Eukaryota</taxon>
        <taxon>Viridiplantae</taxon>
        <taxon>Streptophyta</taxon>
        <taxon>Embryophyta</taxon>
        <taxon>Tracheophyta</taxon>
        <taxon>Spermatophyta</taxon>
        <taxon>Magnoliopsida</taxon>
        <taxon>eudicotyledons</taxon>
        <taxon>Gunneridae</taxon>
        <taxon>Pentapetalae</taxon>
        <taxon>rosids</taxon>
        <taxon>Vitales</taxon>
        <taxon>Vitaceae</taxon>
        <taxon>Viteae</taxon>
        <taxon>Vitis</taxon>
    </lineage>
</organism>
<evidence type="ECO:0000313" key="1">
    <source>
        <dbReference type="EMBL" id="RVX16094.1"/>
    </source>
</evidence>
<evidence type="ECO:0000313" key="2">
    <source>
        <dbReference type="Proteomes" id="UP000288805"/>
    </source>
</evidence>
<dbReference type="AlphaFoldDB" id="A0A438K4F5"/>
<sequence>MGEQFHSHIDQGGVQGLHRESTILRRQPYHDIIGLHRQGSRLQAKQEIGGNISLNTQVKILVWSPKVKPMPNSNVSPRAQKIGLPSREMREVNSPLRDVSYQIEEWSEERRDEVK</sequence>
<accession>A0A438K4F5</accession>
<protein>
    <submittedName>
        <fullName evidence="1">Uncharacterized protein</fullName>
    </submittedName>
</protein>
<gene>
    <name evidence="1" type="ORF">CK203_005839</name>
</gene>
<reference evidence="1 2" key="1">
    <citation type="journal article" date="2018" name="PLoS Genet.">
        <title>Population sequencing reveals clonal diversity and ancestral inbreeding in the grapevine cultivar Chardonnay.</title>
        <authorList>
            <person name="Roach M.J."/>
            <person name="Johnson D.L."/>
            <person name="Bohlmann J."/>
            <person name="van Vuuren H.J."/>
            <person name="Jones S.J."/>
            <person name="Pretorius I.S."/>
            <person name="Schmidt S.A."/>
            <person name="Borneman A.R."/>
        </authorList>
    </citation>
    <scope>NUCLEOTIDE SEQUENCE [LARGE SCALE GENOMIC DNA]</scope>
    <source>
        <strain evidence="2">cv. Chardonnay</strain>
        <tissue evidence="1">Leaf</tissue>
    </source>
</reference>
<dbReference type="EMBL" id="QGNW01000017">
    <property type="protein sequence ID" value="RVX16094.1"/>
    <property type="molecule type" value="Genomic_DNA"/>
</dbReference>
<proteinExistence type="predicted"/>
<comment type="caution">
    <text evidence="1">The sequence shown here is derived from an EMBL/GenBank/DDBJ whole genome shotgun (WGS) entry which is preliminary data.</text>
</comment>
<dbReference type="Proteomes" id="UP000288805">
    <property type="component" value="Unassembled WGS sequence"/>
</dbReference>
<name>A0A438K4F5_VITVI</name>